<sequence length="231" mass="25675">MPVIELKNISRSYRNGQVFINALENINLSINEGDFISIMGPSGSGKSTMLNILGCLDRPTSGTYEIAGRRVEKMGDSELADIRNQLLGFVFQSFHLLPDLNALENVELPLIYRGLSGSERYKRSVKALKSVGLEQRIHHRPSQLSGGEQQRVAIARAIVGDPKVLLADEPTGALDSKTSESIMEIFQELNNQRGITIVQVTHEKSVAEYGHTIFHLRDGKIEHVENVIKQK</sequence>
<dbReference type="InterPro" id="IPR017871">
    <property type="entry name" value="ABC_transporter-like_CS"/>
</dbReference>
<dbReference type="KEGG" id="tep:TepRe1_1495"/>
<dbReference type="PROSITE" id="PS00211">
    <property type="entry name" value="ABC_TRANSPORTER_1"/>
    <property type="match status" value="1"/>
</dbReference>
<dbReference type="EMBL" id="HF563609">
    <property type="protein sequence ID" value="CCP26383.1"/>
    <property type="molecule type" value="Genomic_DNA"/>
</dbReference>
<dbReference type="OrthoDB" id="9810992at2"/>
<dbReference type="GO" id="GO:0005886">
    <property type="term" value="C:plasma membrane"/>
    <property type="evidence" value="ECO:0007669"/>
    <property type="project" value="TreeGrafter"/>
</dbReference>
<accession>F4LVX3</accession>
<keyword evidence="6" id="KW-1185">Reference proteome</keyword>
<evidence type="ECO:0000256" key="2">
    <source>
        <dbReference type="ARBA" id="ARBA00022741"/>
    </source>
</evidence>
<dbReference type="AlphaFoldDB" id="F4LVX3"/>
<dbReference type="InterPro" id="IPR003439">
    <property type="entry name" value="ABC_transporter-like_ATP-bd"/>
</dbReference>
<dbReference type="PANTHER" id="PTHR24220">
    <property type="entry name" value="IMPORT ATP-BINDING PROTEIN"/>
    <property type="match status" value="1"/>
</dbReference>
<dbReference type="KEGG" id="tae:TepiRe1_1609"/>
<dbReference type="GO" id="GO:0005524">
    <property type="term" value="F:ATP binding"/>
    <property type="evidence" value="ECO:0007669"/>
    <property type="project" value="UniProtKB-KW"/>
</dbReference>
<dbReference type="Gene3D" id="3.40.50.300">
    <property type="entry name" value="P-loop containing nucleotide triphosphate hydrolases"/>
    <property type="match status" value="1"/>
</dbReference>
<keyword evidence="1" id="KW-0813">Transport</keyword>
<evidence type="ECO:0000259" key="4">
    <source>
        <dbReference type="PROSITE" id="PS50893"/>
    </source>
</evidence>
<dbReference type="eggNOG" id="COG1136">
    <property type="taxonomic scope" value="Bacteria"/>
</dbReference>
<dbReference type="PATRIC" id="fig|1209989.3.peg.1845"/>
<dbReference type="GO" id="GO:0098796">
    <property type="term" value="C:membrane protein complex"/>
    <property type="evidence" value="ECO:0007669"/>
    <property type="project" value="UniProtKB-ARBA"/>
</dbReference>
<dbReference type="SUPFAM" id="SSF52540">
    <property type="entry name" value="P-loop containing nucleoside triphosphate hydrolases"/>
    <property type="match status" value="1"/>
</dbReference>
<dbReference type="InterPro" id="IPR003593">
    <property type="entry name" value="AAA+_ATPase"/>
</dbReference>
<dbReference type="RefSeq" id="WP_013778564.1">
    <property type="nucleotide sequence ID" value="NC_015519.1"/>
</dbReference>
<proteinExistence type="predicted"/>
<evidence type="ECO:0000313" key="5">
    <source>
        <dbReference type="EMBL" id="CCP26383.1"/>
    </source>
</evidence>
<dbReference type="InterPro" id="IPR017911">
    <property type="entry name" value="MacB-like_ATP-bd"/>
</dbReference>
<dbReference type="GO" id="GO:0022857">
    <property type="term" value="F:transmembrane transporter activity"/>
    <property type="evidence" value="ECO:0007669"/>
    <property type="project" value="UniProtKB-ARBA"/>
</dbReference>
<feature type="domain" description="ABC transporter" evidence="4">
    <location>
        <begin position="4"/>
        <end position="231"/>
    </location>
</feature>
<dbReference type="PANTHER" id="PTHR24220:SF86">
    <property type="entry name" value="ABC TRANSPORTER ABCH.1"/>
    <property type="match status" value="1"/>
</dbReference>
<name>F4LVX3_TEPAE</name>
<accession>L0S3C8</accession>
<dbReference type="PROSITE" id="PS50893">
    <property type="entry name" value="ABC_TRANSPORTER_2"/>
    <property type="match status" value="1"/>
</dbReference>
<dbReference type="InterPro" id="IPR027417">
    <property type="entry name" value="P-loop_NTPase"/>
</dbReference>
<dbReference type="CDD" id="cd03255">
    <property type="entry name" value="ABC_MJ0796_LolCDE_FtsE"/>
    <property type="match status" value="1"/>
</dbReference>
<dbReference type="GO" id="GO:0016887">
    <property type="term" value="F:ATP hydrolysis activity"/>
    <property type="evidence" value="ECO:0007669"/>
    <property type="project" value="InterPro"/>
</dbReference>
<evidence type="ECO:0000256" key="3">
    <source>
        <dbReference type="ARBA" id="ARBA00022840"/>
    </source>
</evidence>
<keyword evidence="2" id="KW-0547">Nucleotide-binding</keyword>
<gene>
    <name evidence="5" type="ordered locus">TEPIRE1_1609</name>
</gene>
<protein>
    <recommendedName>
        <fullName evidence="4">ABC transporter domain-containing protein</fullName>
    </recommendedName>
</protein>
<keyword evidence="3" id="KW-0067">ATP-binding</keyword>
<organism evidence="5 6">
    <name type="scientific">Tepidanaerobacter acetatoxydans (strain DSM 21804 / JCM 16047 / Re1)</name>
    <dbReference type="NCBI Taxonomy" id="1209989"/>
    <lineage>
        <taxon>Bacteria</taxon>
        <taxon>Bacillati</taxon>
        <taxon>Bacillota</taxon>
        <taxon>Clostridia</taxon>
        <taxon>Thermosediminibacterales</taxon>
        <taxon>Tepidanaerobacteraceae</taxon>
        <taxon>Tepidanaerobacter</taxon>
    </lineage>
</organism>
<dbReference type="InterPro" id="IPR015854">
    <property type="entry name" value="ABC_transpr_LolD-like"/>
</dbReference>
<dbReference type="FunFam" id="3.40.50.300:FF:000032">
    <property type="entry name" value="Export ABC transporter ATP-binding protein"/>
    <property type="match status" value="1"/>
</dbReference>
<dbReference type="SMART" id="SM00382">
    <property type="entry name" value="AAA"/>
    <property type="match status" value="1"/>
</dbReference>
<dbReference type="HOGENOM" id="CLU_000604_1_22_9"/>
<dbReference type="STRING" id="1209989.TepRe1_1495"/>
<dbReference type="Pfam" id="PF00005">
    <property type="entry name" value="ABC_tran"/>
    <property type="match status" value="1"/>
</dbReference>
<evidence type="ECO:0000313" key="6">
    <source>
        <dbReference type="Proteomes" id="UP000010802"/>
    </source>
</evidence>
<dbReference type="Proteomes" id="UP000010802">
    <property type="component" value="Chromosome"/>
</dbReference>
<reference evidence="6" key="1">
    <citation type="journal article" date="2013" name="Genome Announc.">
        <title>First genome sequence of a syntrophic acetate-oxidizing bacterium, Tepidanaerobacter acetatoxydans strain Re1.</title>
        <authorList>
            <person name="Manzoor S."/>
            <person name="Bongcam-Rudloff E."/>
            <person name="Schnurer A."/>
            <person name="Muller B."/>
        </authorList>
    </citation>
    <scope>NUCLEOTIDE SEQUENCE [LARGE SCALE GENOMIC DNA]</scope>
    <source>
        <strain evidence="6">Re1</strain>
    </source>
</reference>
<evidence type="ECO:0000256" key="1">
    <source>
        <dbReference type="ARBA" id="ARBA00022448"/>
    </source>
</evidence>